<dbReference type="SUPFAM" id="SSF56176">
    <property type="entry name" value="FAD-binding/transporter-associated domain-like"/>
    <property type="match status" value="1"/>
</dbReference>
<keyword evidence="15" id="KW-1185">Reference proteome</keyword>
<dbReference type="Pfam" id="PF01595">
    <property type="entry name" value="CNNM"/>
    <property type="match status" value="1"/>
</dbReference>
<evidence type="ECO:0000256" key="9">
    <source>
        <dbReference type="PROSITE-ProRule" id="PRU00703"/>
    </source>
</evidence>
<keyword evidence="6 10" id="KW-1133">Transmembrane helix</keyword>
<dbReference type="Pfam" id="PF03471">
    <property type="entry name" value="CorC_HlyC"/>
    <property type="match status" value="1"/>
</dbReference>
<dbReference type="Gene3D" id="3.10.580.10">
    <property type="entry name" value="CBS-domain"/>
    <property type="match status" value="1"/>
</dbReference>
<dbReference type="FunFam" id="3.10.580.10:FF:000002">
    <property type="entry name" value="Magnesium/cobalt efflux protein CorC"/>
    <property type="match status" value="1"/>
</dbReference>
<name>A0A895XS59_9ACTN</name>
<evidence type="ECO:0000313" key="14">
    <source>
        <dbReference type="EMBL" id="QSB04468.1"/>
    </source>
</evidence>
<dbReference type="KEGG" id="nav:JQS30_11830"/>
<dbReference type="InterPro" id="IPR016169">
    <property type="entry name" value="FAD-bd_PCMH_sub2"/>
</dbReference>
<protein>
    <submittedName>
        <fullName evidence="14">HlyC/CorC family transporter</fullName>
    </submittedName>
</protein>
<gene>
    <name evidence="14" type="ORF">JQS30_11830</name>
</gene>
<evidence type="ECO:0000259" key="13">
    <source>
        <dbReference type="PROSITE" id="PS51846"/>
    </source>
</evidence>
<dbReference type="Proteomes" id="UP000662939">
    <property type="component" value="Chromosome"/>
</dbReference>
<evidence type="ECO:0000256" key="7">
    <source>
        <dbReference type="ARBA" id="ARBA00023122"/>
    </source>
</evidence>
<dbReference type="InterPro" id="IPR000644">
    <property type="entry name" value="CBS_dom"/>
</dbReference>
<evidence type="ECO:0000256" key="8">
    <source>
        <dbReference type="ARBA" id="ARBA00023136"/>
    </source>
</evidence>
<dbReference type="SMART" id="SM00116">
    <property type="entry name" value="CBS"/>
    <property type="match status" value="2"/>
</dbReference>
<evidence type="ECO:0000256" key="6">
    <source>
        <dbReference type="ARBA" id="ARBA00022989"/>
    </source>
</evidence>
<evidence type="ECO:0000256" key="3">
    <source>
        <dbReference type="ARBA" id="ARBA00022475"/>
    </source>
</evidence>
<dbReference type="PANTHER" id="PTHR22777:SF32">
    <property type="entry name" value="UPF0053 INNER MEMBRANE PROTEIN YFJD"/>
    <property type="match status" value="1"/>
</dbReference>
<feature type="domain" description="CBS" evidence="12">
    <location>
        <begin position="206"/>
        <end position="265"/>
    </location>
</feature>
<dbReference type="PANTHER" id="PTHR22777">
    <property type="entry name" value="HEMOLYSIN-RELATED"/>
    <property type="match status" value="1"/>
</dbReference>
<evidence type="ECO:0000256" key="10">
    <source>
        <dbReference type="PROSITE-ProRule" id="PRU01193"/>
    </source>
</evidence>
<feature type="domain" description="CBS" evidence="12">
    <location>
        <begin position="268"/>
        <end position="325"/>
    </location>
</feature>
<dbReference type="PROSITE" id="PS51371">
    <property type="entry name" value="CBS"/>
    <property type="match status" value="2"/>
</dbReference>
<reference evidence="14" key="1">
    <citation type="submission" date="2021-02" db="EMBL/GenBank/DDBJ databases">
        <title>Natronoglycomyces albus gen. nov., sp. nov, a haloalkaliphilic actinobacterium from a soda solonchak soil.</title>
        <authorList>
            <person name="Sorokin D.Y."/>
            <person name="Khijniak T.V."/>
            <person name="Zakharycheva A.P."/>
            <person name="Boueva O.V."/>
            <person name="Ariskina E.V."/>
            <person name="Hahnke R.L."/>
            <person name="Bunk B."/>
            <person name="Sproer C."/>
            <person name="Schumann P."/>
            <person name="Evtushenko L.I."/>
            <person name="Kublanov I.V."/>
        </authorList>
    </citation>
    <scope>NUCLEOTIDE SEQUENCE</scope>
    <source>
        <strain evidence="14">DSM 106290</strain>
    </source>
</reference>
<dbReference type="EMBL" id="CP070496">
    <property type="protein sequence ID" value="QSB04468.1"/>
    <property type="molecule type" value="Genomic_DNA"/>
</dbReference>
<evidence type="ECO:0000256" key="2">
    <source>
        <dbReference type="ARBA" id="ARBA00006337"/>
    </source>
</evidence>
<accession>A0A895XS59</accession>
<feature type="transmembrane region" description="Helical" evidence="11">
    <location>
        <begin position="90"/>
        <end position="111"/>
    </location>
</feature>
<dbReference type="GO" id="GO:0005886">
    <property type="term" value="C:plasma membrane"/>
    <property type="evidence" value="ECO:0007669"/>
    <property type="project" value="UniProtKB-SubCell"/>
</dbReference>
<keyword evidence="8 10" id="KW-0472">Membrane</keyword>
<evidence type="ECO:0000256" key="11">
    <source>
        <dbReference type="SAM" id="Phobius"/>
    </source>
</evidence>
<keyword evidence="5" id="KW-0677">Repeat</keyword>
<dbReference type="CDD" id="cd04590">
    <property type="entry name" value="CBS_pair_CorC_HlyC_assoc"/>
    <property type="match status" value="1"/>
</dbReference>
<dbReference type="InterPro" id="IPR036318">
    <property type="entry name" value="FAD-bd_PCMH-like_sf"/>
</dbReference>
<proteinExistence type="inferred from homology"/>
<dbReference type="InterPro" id="IPR005170">
    <property type="entry name" value="Transptr-assoc_dom"/>
</dbReference>
<dbReference type="InterPro" id="IPR002550">
    <property type="entry name" value="CNNM"/>
</dbReference>
<keyword evidence="3" id="KW-1003">Cell membrane</keyword>
<keyword evidence="4 10" id="KW-0812">Transmembrane</keyword>
<dbReference type="SMART" id="SM01091">
    <property type="entry name" value="CorC_HlyC"/>
    <property type="match status" value="1"/>
</dbReference>
<dbReference type="GO" id="GO:0050660">
    <property type="term" value="F:flavin adenine dinucleotide binding"/>
    <property type="evidence" value="ECO:0007669"/>
    <property type="project" value="InterPro"/>
</dbReference>
<evidence type="ECO:0000256" key="1">
    <source>
        <dbReference type="ARBA" id="ARBA00004651"/>
    </source>
</evidence>
<dbReference type="SUPFAM" id="SSF54631">
    <property type="entry name" value="CBS-domain pair"/>
    <property type="match status" value="1"/>
</dbReference>
<evidence type="ECO:0000313" key="15">
    <source>
        <dbReference type="Proteomes" id="UP000662939"/>
    </source>
</evidence>
<comment type="subcellular location">
    <subcellularLocation>
        <location evidence="1">Cell membrane</location>
        <topology evidence="1">Multi-pass membrane protein</topology>
    </subcellularLocation>
</comment>
<evidence type="ECO:0000256" key="4">
    <source>
        <dbReference type="ARBA" id="ARBA00022692"/>
    </source>
</evidence>
<dbReference type="RefSeq" id="WP_213170466.1">
    <property type="nucleotide sequence ID" value="NZ_CP070496.1"/>
</dbReference>
<keyword evidence="7 9" id="KW-0129">CBS domain</keyword>
<evidence type="ECO:0000256" key="5">
    <source>
        <dbReference type="ARBA" id="ARBA00022737"/>
    </source>
</evidence>
<dbReference type="Pfam" id="PF00571">
    <property type="entry name" value="CBS"/>
    <property type="match status" value="2"/>
</dbReference>
<sequence length="431" mass="45967">MTTYTLLGLAASLVFFAGVAAMIDSALGAVSPARSSELAEQKVRGAAALQRICADLPRHVNLLILLRVSSEVGAVSMVAVACFKAWGFGWGSLGLTVAVMSVVTFVVIGVGPRTIGRQHAYPVALASAGPVRFLSKALGPLTRLLIAIGNALTPGRGFREGPFATSQTEIRELVDAGMRSGAVEHEERNMIESVFALGDTVARGVMVPRTEMVWVEADASAAEATKVALRSGFSRIPVVGDDLDDVCGVAYLKDLVNLGERNPPVREVMRQVSFVPESKPVDDLLRDMQTRRIHIAMVVDEYGGTAGLVTIEDILEEIVGEITDEYDDERPPVEWLDEQASTARVTARLAVEELQAQFAVELGDVDVDTVGGLLAHHLGKVPIEGDVAALGGLELTAEGASGRRRRIETVLVRKLADLPRPSSTLKEEANA</sequence>
<organism evidence="14 15">
    <name type="scientific">Natronoglycomyces albus</name>
    <dbReference type="NCBI Taxonomy" id="2811108"/>
    <lineage>
        <taxon>Bacteria</taxon>
        <taxon>Bacillati</taxon>
        <taxon>Actinomycetota</taxon>
        <taxon>Actinomycetes</taxon>
        <taxon>Glycomycetales</taxon>
        <taxon>Glycomycetaceae</taxon>
        <taxon>Natronoglycomyces</taxon>
    </lineage>
</organism>
<dbReference type="PROSITE" id="PS51846">
    <property type="entry name" value="CNNM"/>
    <property type="match status" value="1"/>
</dbReference>
<dbReference type="InterPro" id="IPR046342">
    <property type="entry name" value="CBS_dom_sf"/>
</dbReference>
<evidence type="ECO:0000259" key="12">
    <source>
        <dbReference type="PROSITE" id="PS51371"/>
    </source>
</evidence>
<dbReference type="InterPro" id="IPR044751">
    <property type="entry name" value="Ion_transp-like_CBS"/>
</dbReference>
<dbReference type="Gene3D" id="3.30.465.10">
    <property type="match status" value="1"/>
</dbReference>
<comment type="similarity">
    <text evidence="2">Belongs to the UPF0053 family.</text>
</comment>
<dbReference type="AlphaFoldDB" id="A0A895XS59"/>
<feature type="domain" description="CNNM transmembrane" evidence="13">
    <location>
        <begin position="1"/>
        <end position="187"/>
    </location>
</feature>